<dbReference type="EMBL" id="JASGBQ010000017">
    <property type="protein sequence ID" value="MDI9242740.1"/>
    <property type="molecule type" value="Genomic_DNA"/>
</dbReference>
<dbReference type="RefSeq" id="WP_283231182.1">
    <property type="nucleotide sequence ID" value="NZ_JASGBQ010000017.1"/>
</dbReference>
<keyword evidence="3" id="KW-1185">Reference proteome</keyword>
<sequence length="97" mass="10667">MLVLKLIGKILLLPVWVILAITWLVVHILVSIFSIFHGFWKGFFTLFTVLAIALGMYQNAIIFVGAIAFTYVILVAGAMVDVLLEEAMMGIGRAVVT</sequence>
<feature type="transmembrane region" description="Helical" evidence="1">
    <location>
        <begin position="6"/>
        <end position="26"/>
    </location>
</feature>
<dbReference type="AlphaFoldDB" id="A0AAP4F036"/>
<protein>
    <submittedName>
        <fullName evidence="2">Uncharacterized protein</fullName>
    </submittedName>
</protein>
<reference evidence="2 3" key="1">
    <citation type="submission" date="2023-05" db="EMBL/GenBank/DDBJ databases">
        <title>[ruminococcus] sp. nov., isolated from a pig farm feces dump.</title>
        <authorList>
            <person name="Chang Y.-H."/>
        </authorList>
    </citation>
    <scope>NUCLEOTIDE SEQUENCE [LARGE SCALE GENOMIC DNA]</scope>
    <source>
        <strain evidence="2 3">YH-rum2234</strain>
    </source>
</reference>
<organism evidence="2 3">
    <name type="scientific">Fusibacillus kribbianus</name>
    <dbReference type="NCBI Taxonomy" id="3044208"/>
    <lineage>
        <taxon>Bacteria</taxon>
        <taxon>Bacillati</taxon>
        <taxon>Bacillota</taxon>
        <taxon>Clostridia</taxon>
        <taxon>Lachnospirales</taxon>
        <taxon>Lachnospiraceae</taxon>
        <taxon>Fusibacillus</taxon>
    </lineage>
</organism>
<dbReference type="Proteomes" id="UP001300383">
    <property type="component" value="Unassembled WGS sequence"/>
</dbReference>
<comment type="caution">
    <text evidence="2">The sequence shown here is derived from an EMBL/GenBank/DDBJ whole genome shotgun (WGS) entry which is preliminary data.</text>
</comment>
<proteinExistence type="predicted"/>
<feature type="transmembrane region" description="Helical" evidence="1">
    <location>
        <begin position="63"/>
        <end position="84"/>
    </location>
</feature>
<feature type="transmembrane region" description="Helical" evidence="1">
    <location>
        <begin position="38"/>
        <end position="57"/>
    </location>
</feature>
<keyword evidence="1" id="KW-1133">Transmembrane helix</keyword>
<name>A0AAP4F036_9FIRM</name>
<keyword evidence="1" id="KW-0472">Membrane</keyword>
<evidence type="ECO:0000256" key="1">
    <source>
        <dbReference type="SAM" id="Phobius"/>
    </source>
</evidence>
<evidence type="ECO:0000313" key="2">
    <source>
        <dbReference type="EMBL" id="MDI9242740.1"/>
    </source>
</evidence>
<evidence type="ECO:0000313" key="3">
    <source>
        <dbReference type="Proteomes" id="UP001300383"/>
    </source>
</evidence>
<keyword evidence="1" id="KW-0812">Transmembrane</keyword>
<gene>
    <name evidence="2" type="ORF">QJ036_09700</name>
</gene>
<accession>A0AAP4F036</accession>